<dbReference type="GO" id="GO:0019646">
    <property type="term" value="P:aerobic electron transport chain"/>
    <property type="evidence" value="ECO:0007669"/>
    <property type="project" value="TreeGrafter"/>
</dbReference>
<evidence type="ECO:0000256" key="1">
    <source>
        <dbReference type="ARBA" id="ARBA00001974"/>
    </source>
</evidence>
<accession>A0A7S0S6W3</accession>
<proteinExistence type="predicted"/>
<evidence type="ECO:0000259" key="5">
    <source>
        <dbReference type="Pfam" id="PF07992"/>
    </source>
</evidence>
<dbReference type="GO" id="GO:0003955">
    <property type="term" value="F:NAD(P)H dehydrogenase (quinone) activity"/>
    <property type="evidence" value="ECO:0007669"/>
    <property type="project" value="TreeGrafter"/>
</dbReference>
<dbReference type="PANTHER" id="PTHR42913:SF4">
    <property type="entry name" value="ALTERNATIVE NAD(P)H-UBIQUINONE OXIDOREDUCTASE C1, CHLOROPLASTIC_MITOCHONDRIAL"/>
    <property type="match status" value="1"/>
</dbReference>
<evidence type="ECO:0000256" key="4">
    <source>
        <dbReference type="ARBA" id="ARBA00023002"/>
    </source>
</evidence>
<dbReference type="InterPro" id="IPR036188">
    <property type="entry name" value="FAD/NAD-bd_sf"/>
</dbReference>
<organism evidence="6">
    <name type="scientific">Mantoniella antarctica</name>
    <dbReference type="NCBI Taxonomy" id="81844"/>
    <lineage>
        <taxon>Eukaryota</taxon>
        <taxon>Viridiplantae</taxon>
        <taxon>Chlorophyta</taxon>
        <taxon>Mamiellophyceae</taxon>
        <taxon>Mamiellales</taxon>
        <taxon>Mamiellaceae</taxon>
        <taxon>Mantoniella</taxon>
    </lineage>
</organism>
<dbReference type="Pfam" id="PF07992">
    <property type="entry name" value="Pyr_redox_2"/>
    <property type="match status" value="1"/>
</dbReference>
<dbReference type="SUPFAM" id="SSF51905">
    <property type="entry name" value="FAD/NAD(P)-binding domain"/>
    <property type="match status" value="2"/>
</dbReference>
<dbReference type="EMBL" id="HBFC01000388">
    <property type="protein sequence ID" value="CAD8697531.1"/>
    <property type="molecule type" value="Transcribed_RNA"/>
</dbReference>
<sequence>MPLTCAIGAPAAAAALSARFGIHDAKGNSTTSASRPSAFSRRLAVRLNASYSSTSSVEGSVPYVGAPRVVVLGGGFGGLYTALRLDELTWPDGANKPTVTLLDRSERFVFKPMLYELVNETMNDWEVAPTFEELLAPTGVAFHRGAVAGVEPNETMPMRDGSVASSGGGAVVLDDGERIEYDWLVVAVGTASSDIGVPGAKEHAIPLSSLEDAQRLAAAIRGLANRGGATRGRVAVVGSGLAGVELAGVVAERLKGVADVELMASASGIMASSPAGQRDAAAKALASAGVTVREGVRATQLGPATQVGSSPPLPSAASLTLTSSVGESTEDFDIVCWAVGQRVESPDSWPFPRDSRSKKIVTDATLRVSGHARVFALGDVASATGEAAAAAAAAAADFTAAPPAAAVFPSTAQVAFQQADYAAWNLWASIGDRPLLPFKYQHLGDMMVLGKVDAAVALPVGDATIDGPIAGLLRRVTYLYRMPTNEHRVKLATNWLQQSAQFAADEGPGVLKKLGLPVPDFLTPQQR</sequence>
<keyword evidence="2" id="KW-0285">Flavoprotein</keyword>
<feature type="domain" description="FAD/NAD(P)-binding" evidence="5">
    <location>
        <begin position="68"/>
        <end position="393"/>
    </location>
</feature>
<dbReference type="GO" id="GO:0042372">
    <property type="term" value="P:phylloquinone biosynthetic process"/>
    <property type="evidence" value="ECO:0007669"/>
    <property type="project" value="TreeGrafter"/>
</dbReference>
<gene>
    <name evidence="6" type="ORF">MANT1106_LOCUS210</name>
</gene>
<protein>
    <recommendedName>
        <fullName evidence="5">FAD/NAD(P)-binding domain-containing protein</fullName>
    </recommendedName>
</protein>
<dbReference type="InterPro" id="IPR023753">
    <property type="entry name" value="FAD/NAD-binding_dom"/>
</dbReference>
<name>A0A7S0S6W3_9CHLO</name>
<keyword evidence="4" id="KW-0560">Oxidoreductase</keyword>
<comment type="cofactor">
    <cofactor evidence="1">
        <name>FAD</name>
        <dbReference type="ChEBI" id="CHEBI:57692"/>
    </cofactor>
</comment>
<evidence type="ECO:0000256" key="3">
    <source>
        <dbReference type="ARBA" id="ARBA00022827"/>
    </source>
</evidence>
<dbReference type="AlphaFoldDB" id="A0A7S0S6W3"/>
<keyword evidence="3" id="KW-0274">FAD</keyword>
<dbReference type="InterPro" id="IPR051169">
    <property type="entry name" value="NADH-Q_oxidoreductase"/>
</dbReference>
<reference evidence="6" key="1">
    <citation type="submission" date="2021-01" db="EMBL/GenBank/DDBJ databases">
        <authorList>
            <person name="Corre E."/>
            <person name="Pelletier E."/>
            <person name="Niang G."/>
            <person name="Scheremetjew M."/>
            <person name="Finn R."/>
            <person name="Kale V."/>
            <person name="Holt S."/>
            <person name="Cochrane G."/>
            <person name="Meng A."/>
            <person name="Brown T."/>
            <person name="Cohen L."/>
        </authorList>
    </citation>
    <scope>NUCLEOTIDE SEQUENCE</scope>
    <source>
        <strain evidence="6">SL-175</strain>
    </source>
</reference>
<dbReference type="PRINTS" id="PR00411">
    <property type="entry name" value="PNDRDTASEI"/>
</dbReference>
<evidence type="ECO:0000313" key="6">
    <source>
        <dbReference type="EMBL" id="CAD8697531.1"/>
    </source>
</evidence>
<dbReference type="GO" id="GO:0009507">
    <property type="term" value="C:chloroplast"/>
    <property type="evidence" value="ECO:0007669"/>
    <property type="project" value="TreeGrafter"/>
</dbReference>
<dbReference type="Gene3D" id="3.50.50.100">
    <property type="match status" value="1"/>
</dbReference>
<dbReference type="PANTHER" id="PTHR42913">
    <property type="entry name" value="APOPTOSIS-INDUCING FACTOR 1"/>
    <property type="match status" value="1"/>
</dbReference>
<evidence type="ECO:0000256" key="2">
    <source>
        <dbReference type="ARBA" id="ARBA00022630"/>
    </source>
</evidence>
<dbReference type="PRINTS" id="PR00368">
    <property type="entry name" value="FADPNR"/>
</dbReference>